<keyword evidence="4 14" id="KW-0812">Transmembrane</keyword>
<evidence type="ECO:0000256" key="10">
    <source>
        <dbReference type="ARBA" id="ARBA00044662"/>
    </source>
</evidence>
<feature type="domain" description="Major facilitator superfamily (MFS) profile" evidence="15">
    <location>
        <begin position="17"/>
        <end position="481"/>
    </location>
</feature>
<dbReference type="KEGG" id="tet:TTHERM_000157809"/>
<feature type="transmembrane region" description="Helical" evidence="14">
    <location>
        <begin position="299"/>
        <end position="318"/>
    </location>
</feature>
<dbReference type="PRINTS" id="PR00171">
    <property type="entry name" value="SUGRTRNSPORT"/>
</dbReference>
<evidence type="ECO:0000256" key="1">
    <source>
        <dbReference type="ARBA" id="ARBA00004141"/>
    </source>
</evidence>
<reference evidence="17" key="1">
    <citation type="journal article" date="2006" name="PLoS Biol.">
        <title>Macronuclear genome sequence of the ciliate Tetrahymena thermophila, a model eukaryote.</title>
        <authorList>
            <person name="Eisen J.A."/>
            <person name="Coyne R.S."/>
            <person name="Wu M."/>
            <person name="Wu D."/>
            <person name="Thiagarajan M."/>
            <person name="Wortman J.R."/>
            <person name="Badger J.H."/>
            <person name="Ren Q."/>
            <person name="Amedeo P."/>
            <person name="Jones K.M."/>
            <person name="Tallon L.J."/>
            <person name="Delcher A.L."/>
            <person name="Salzberg S.L."/>
            <person name="Silva J.C."/>
            <person name="Haas B.J."/>
            <person name="Majoros W.H."/>
            <person name="Farzad M."/>
            <person name="Carlton J.M."/>
            <person name="Smith R.K. Jr."/>
            <person name="Garg J."/>
            <person name="Pearlman R.E."/>
            <person name="Karrer K.M."/>
            <person name="Sun L."/>
            <person name="Manning G."/>
            <person name="Elde N.C."/>
            <person name="Turkewitz A.P."/>
            <person name="Asai D.J."/>
            <person name="Wilkes D.E."/>
            <person name="Wang Y."/>
            <person name="Cai H."/>
            <person name="Collins K."/>
            <person name="Stewart B.A."/>
            <person name="Lee S.R."/>
            <person name="Wilamowska K."/>
            <person name="Weinberg Z."/>
            <person name="Ruzzo W.L."/>
            <person name="Wloga D."/>
            <person name="Gaertig J."/>
            <person name="Frankel J."/>
            <person name="Tsao C.-C."/>
            <person name="Gorovsky M.A."/>
            <person name="Keeling P.J."/>
            <person name="Waller R.F."/>
            <person name="Patron N.J."/>
            <person name="Cherry J.M."/>
            <person name="Stover N.A."/>
            <person name="Krieger C.J."/>
            <person name="del Toro C."/>
            <person name="Ryder H.F."/>
            <person name="Williamson S.C."/>
            <person name="Barbeau R.A."/>
            <person name="Hamilton E.P."/>
            <person name="Orias E."/>
        </authorList>
    </citation>
    <scope>NUCLEOTIDE SEQUENCE [LARGE SCALE GENOMIC DNA]</scope>
    <source>
        <strain evidence="17">SB210</strain>
    </source>
</reference>
<dbReference type="OrthoDB" id="6612291at2759"/>
<evidence type="ECO:0000256" key="9">
    <source>
        <dbReference type="ARBA" id="ARBA00044656"/>
    </source>
</evidence>
<dbReference type="GeneID" id="24437597"/>
<gene>
    <name evidence="16" type="ORF">TTHERM_000157809</name>
</gene>
<dbReference type="InterPro" id="IPR005828">
    <property type="entry name" value="MFS_sugar_transport-like"/>
</dbReference>
<comment type="catalytic activity">
    <reaction evidence="7">
        <text>D-galactose(in) = D-galactose(out)</text>
        <dbReference type="Rhea" id="RHEA:34915"/>
        <dbReference type="ChEBI" id="CHEBI:4139"/>
    </reaction>
    <physiologicalReaction direction="right-to-left" evidence="7">
        <dbReference type="Rhea" id="RHEA:34917"/>
    </physiologicalReaction>
</comment>
<feature type="transmembrane region" description="Helical" evidence="14">
    <location>
        <begin position="338"/>
        <end position="356"/>
    </location>
</feature>
<evidence type="ECO:0000256" key="12">
    <source>
        <dbReference type="ARBA" id="ARBA00044710"/>
    </source>
</evidence>
<feature type="transmembrane region" description="Helical" evidence="14">
    <location>
        <begin position="66"/>
        <end position="86"/>
    </location>
</feature>
<keyword evidence="5 14" id="KW-1133">Transmembrane helix</keyword>
<keyword evidence="17" id="KW-1185">Reference proteome</keyword>
<evidence type="ECO:0000256" key="13">
    <source>
        <dbReference type="ARBA" id="ARBA00044780"/>
    </source>
</evidence>
<evidence type="ECO:0000256" key="11">
    <source>
        <dbReference type="ARBA" id="ARBA00044668"/>
    </source>
</evidence>
<keyword evidence="6 14" id="KW-0472">Membrane</keyword>
<feature type="transmembrane region" description="Helical" evidence="14">
    <location>
        <begin position="193"/>
        <end position="213"/>
    </location>
</feature>
<evidence type="ECO:0000313" key="17">
    <source>
        <dbReference type="Proteomes" id="UP000009168"/>
    </source>
</evidence>
<evidence type="ECO:0000259" key="15">
    <source>
        <dbReference type="PROSITE" id="PS50850"/>
    </source>
</evidence>
<comment type="similarity">
    <text evidence="2">Belongs to the major facilitator superfamily. Sugar transporter (TC 2.A.1.1) family.</text>
</comment>
<dbReference type="PANTHER" id="PTHR48022:SF2">
    <property type="entry name" value="PLASTIDIC GLUCOSE TRANSPORTER 4"/>
    <property type="match status" value="1"/>
</dbReference>
<evidence type="ECO:0000256" key="14">
    <source>
        <dbReference type="SAM" id="Phobius"/>
    </source>
</evidence>
<dbReference type="InParanoid" id="W7XGB3"/>
<sequence>MPGRNYQHKSSLSLFLRVQSVCTGAIYQGYTLTEMLFTGNYILSKYGFEIFNMSESDKPQTEQSRLMTILIGPILCIAGMLTTYFTPHYTTKLERRQCMMISDIVFLIATVFTQLPAWELFMVARLLMGVSCGIDLMITPLYIREVSPDNMAAKTGSLFQANIFVGVIAGFLMSIPVQDFVSNDQTIGNDWRWVFILPAVFSIQRLISLLIFYKEDTPYYYYRNRQHEKGRKALEQIYQQRFVKKFEQQLLGPGSVDVPEIKQRNQTEERVSASSEDNIVDDRLKMITNQQEHSYHNRLRVGLVVNLCQQMSGCTAMIGLSPNVIGLITDDYETKKCMILGTYLFLFFVATLGVGFNRKLARKKYLVGGFLLCAVFQIILAIISYFTNDLKTNTTLQFVFLMFVFFFYASYNFTVGPVTVILTSDILKDRGFSYSIMMNWVGVFLSIMLLINPQQYINHIIYGTFALFGFLFSVKYIVETKWLNFNDIQDLYQDIEHNLHESFYVKQNKQNENDLKQNLLEN</sequence>
<comment type="subunit">
    <text evidence="3">Homodimer.</text>
</comment>
<dbReference type="GO" id="GO:0016020">
    <property type="term" value="C:membrane"/>
    <property type="evidence" value="ECO:0007669"/>
    <property type="project" value="UniProtKB-SubCell"/>
</dbReference>
<dbReference type="STRING" id="312017.W7XGB3"/>
<accession>W7XGB3</accession>
<evidence type="ECO:0000256" key="8">
    <source>
        <dbReference type="ARBA" id="ARBA00044648"/>
    </source>
</evidence>
<dbReference type="InterPro" id="IPR003663">
    <property type="entry name" value="Sugar/inositol_transpt"/>
</dbReference>
<dbReference type="InterPro" id="IPR020846">
    <property type="entry name" value="MFS_dom"/>
</dbReference>
<feature type="transmembrane region" description="Helical" evidence="14">
    <location>
        <begin position="457"/>
        <end position="478"/>
    </location>
</feature>
<dbReference type="SUPFAM" id="SSF103473">
    <property type="entry name" value="MFS general substrate transporter"/>
    <property type="match status" value="1"/>
</dbReference>
<comment type="catalytic activity">
    <reaction evidence="8">
        <text>D-glucose(out) = D-glucose(in)</text>
        <dbReference type="Rhea" id="RHEA:60376"/>
        <dbReference type="ChEBI" id="CHEBI:4167"/>
    </reaction>
    <physiologicalReaction direction="left-to-right" evidence="8">
        <dbReference type="Rhea" id="RHEA:60377"/>
    </physiologicalReaction>
</comment>
<evidence type="ECO:0000256" key="7">
    <source>
        <dbReference type="ARBA" id="ARBA00044637"/>
    </source>
</evidence>
<dbReference type="InterPro" id="IPR036259">
    <property type="entry name" value="MFS_trans_sf"/>
</dbReference>
<evidence type="ECO:0000256" key="5">
    <source>
        <dbReference type="ARBA" id="ARBA00022989"/>
    </source>
</evidence>
<feature type="transmembrane region" description="Helical" evidence="14">
    <location>
        <begin position="398"/>
        <end position="422"/>
    </location>
</feature>
<evidence type="ECO:0000256" key="4">
    <source>
        <dbReference type="ARBA" id="ARBA00022692"/>
    </source>
</evidence>
<dbReference type="PROSITE" id="PS50850">
    <property type="entry name" value="MFS"/>
    <property type="match status" value="1"/>
</dbReference>
<comment type="catalytic activity">
    <reaction evidence="11">
        <text>D-glucosamine(out) = D-glucosamine(in)</text>
        <dbReference type="Rhea" id="RHEA:78423"/>
        <dbReference type="ChEBI" id="CHEBI:58723"/>
    </reaction>
    <physiologicalReaction direction="left-to-right" evidence="11">
        <dbReference type="Rhea" id="RHEA:78424"/>
    </physiologicalReaction>
</comment>
<dbReference type="PANTHER" id="PTHR48022">
    <property type="entry name" value="PLASTIDIC GLUCOSE TRANSPORTER 4"/>
    <property type="match status" value="1"/>
</dbReference>
<dbReference type="EMBL" id="GG662820">
    <property type="protein sequence ID" value="EWS75983.1"/>
    <property type="molecule type" value="Genomic_DNA"/>
</dbReference>
<dbReference type="AlphaFoldDB" id="W7XGB3"/>
<feature type="transmembrane region" description="Helical" evidence="14">
    <location>
        <begin position="365"/>
        <end position="386"/>
    </location>
</feature>
<organism evidence="16 17">
    <name type="scientific">Tetrahymena thermophila (strain SB210)</name>
    <dbReference type="NCBI Taxonomy" id="312017"/>
    <lineage>
        <taxon>Eukaryota</taxon>
        <taxon>Sar</taxon>
        <taxon>Alveolata</taxon>
        <taxon>Ciliophora</taxon>
        <taxon>Intramacronucleata</taxon>
        <taxon>Oligohymenophorea</taxon>
        <taxon>Hymenostomatida</taxon>
        <taxon>Tetrahymenina</taxon>
        <taxon>Tetrahymenidae</taxon>
        <taxon>Tetrahymena</taxon>
    </lineage>
</organism>
<comment type="catalytic activity">
    <reaction evidence="12">
        <text>D-fructose(out) = D-fructose(in)</text>
        <dbReference type="Rhea" id="RHEA:60372"/>
        <dbReference type="ChEBI" id="CHEBI:37721"/>
    </reaction>
    <physiologicalReaction direction="left-to-right" evidence="12">
        <dbReference type="Rhea" id="RHEA:60373"/>
    </physiologicalReaction>
</comment>
<evidence type="ECO:0000256" key="2">
    <source>
        <dbReference type="ARBA" id="ARBA00010992"/>
    </source>
</evidence>
<dbReference type="RefSeq" id="XP_012651501.1">
    <property type="nucleotide sequence ID" value="XM_012796047.1"/>
</dbReference>
<dbReference type="GO" id="GO:0005351">
    <property type="term" value="F:carbohydrate:proton symporter activity"/>
    <property type="evidence" value="ECO:0007669"/>
    <property type="project" value="TreeGrafter"/>
</dbReference>
<proteinExistence type="inferred from homology"/>
<comment type="subcellular location">
    <subcellularLocation>
        <location evidence="1">Membrane</location>
        <topology evidence="1">Multi-pass membrane protein</topology>
    </subcellularLocation>
</comment>
<dbReference type="Pfam" id="PF00083">
    <property type="entry name" value="Sugar_tr"/>
    <property type="match status" value="1"/>
</dbReference>
<evidence type="ECO:0000313" key="16">
    <source>
        <dbReference type="EMBL" id="EWS75983.1"/>
    </source>
</evidence>
<evidence type="ECO:0000256" key="6">
    <source>
        <dbReference type="ARBA" id="ARBA00023136"/>
    </source>
</evidence>
<feature type="transmembrane region" description="Helical" evidence="14">
    <location>
        <begin position="155"/>
        <end position="173"/>
    </location>
</feature>
<dbReference type="InterPro" id="IPR050360">
    <property type="entry name" value="MFS_Sugar_Transporters"/>
</dbReference>
<comment type="catalytic activity">
    <reaction evidence="10">
        <text>D-mannose(out) = D-mannose(in)</text>
        <dbReference type="Rhea" id="RHEA:78391"/>
        <dbReference type="ChEBI" id="CHEBI:4208"/>
    </reaction>
    <physiologicalReaction direction="left-to-right" evidence="10">
        <dbReference type="Rhea" id="RHEA:78392"/>
    </physiologicalReaction>
</comment>
<comment type="catalytic activity">
    <reaction evidence="9">
        <text>D-xylose(out) = D-xylose(in)</text>
        <dbReference type="Rhea" id="RHEA:78427"/>
        <dbReference type="ChEBI" id="CHEBI:53455"/>
    </reaction>
    <physiologicalReaction direction="left-to-right" evidence="9">
        <dbReference type="Rhea" id="RHEA:78428"/>
    </physiologicalReaction>
</comment>
<feature type="transmembrane region" description="Helical" evidence="14">
    <location>
        <begin position="123"/>
        <end position="143"/>
    </location>
</feature>
<feature type="transmembrane region" description="Helical" evidence="14">
    <location>
        <begin position="434"/>
        <end position="451"/>
    </location>
</feature>
<evidence type="ECO:0000256" key="3">
    <source>
        <dbReference type="ARBA" id="ARBA00011738"/>
    </source>
</evidence>
<protein>
    <recommendedName>
        <fullName evidence="13">Hexose transporter 1</fullName>
    </recommendedName>
</protein>
<dbReference type="Proteomes" id="UP000009168">
    <property type="component" value="Unassembled WGS sequence"/>
</dbReference>
<dbReference type="Gene3D" id="1.20.1250.20">
    <property type="entry name" value="MFS general substrate transporter like domains"/>
    <property type="match status" value="1"/>
</dbReference>
<name>W7XGB3_TETTS</name>
<feature type="transmembrane region" description="Helical" evidence="14">
    <location>
        <begin position="98"/>
        <end position="117"/>
    </location>
</feature>